<evidence type="ECO:0000256" key="1">
    <source>
        <dbReference type="SAM" id="MobiDB-lite"/>
    </source>
</evidence>
<dbReference type="AlphaFoldDB" id="A0A812C8Q6"/>
<dbReference type="Proteomes" id="UP000597762">
    <property type="component" value="Unassembled WGS sequence"/>
</dbReference>
<keyword evidence="2" id="KW-1133">Transmembrane helix</keyword>
<evidence type="ECO:0000313" key="4">
    <source>
        <dbReference type="Proteomes" id="UP000597762"/>
    </source>
</evidence>
<protein>
    <submittedName>
        <fullName evidence="3">Uncharacterized protein</fullName>
    </submittedName>
</protein>
<gene>
    <name evidence="3" type="ORF">SPHA_30370</name>
</gene>
<feature type="transmembrane region" description="Helical" evidence="2">
    <location>
        <begin position="206"/>
        <end position="224"/>
    </location>
</feature>
<feature type="compositionally biased region" description="Polar residues" evidence="1">
    <location>
        <begin position="16"/>
        <end position="26"/>
    </location>
</feature>
<comment type="caution">
    <text evidence="3">The sequence shown here is derived from an EMBL/GenBank/DDBJ whole genome shotgun (WGS) entry which is preliminary data.</text>
</comment>
<keyword evidence="4" id="KW-1185">Reference proteome</keyword>
<dbReference type="EMBL" id="CAHIKZ030001222">
    <property type="protein sequence ID" value="CAE1256774.1"/>
    <property type="molecule type" value="Genomic_DNA"/>
</dbReference>
<feature type="region of interest" description="Disordered" evidence="1">
    <location>
        <begin position="1"/>
        <end position="26"/>
    </location>
</feature>
<proteinExistence type="predicted"/>
<keyword evidence="2" id="KW-0472">Membrane</keyword>
<sequence>MHETGRVGPAPPVPRNTPQLNDSYNPATTTPQIFALKCSNTALVIRQQQKLWSPAVTFIPANTNQFAYAQVLSSPILATRSHFHKSNVALADAGRFVAASLNCLDFFHRLSEGASNYQHQLGSAESNHQARNRLIHTGGAPPIGEPRRCPLPYRPSCFPDQANANALCCASDGFWPFCLSIDRLDVSWPRNTPLMPLSEPDPPPRLNFYPLFSFFFSPVLLMGARLRTKSTWVMSIPVICLFYLPPFSLVMAIPSPE</sequence>
<feature type="transmembrane region" description="Helical" evidence="2">
    <location>
        <begin position="231"/>
        <end position="253"/>
    </location>
</feature>
<reference evidence="3" key="1">
    <citation type="submission" date="2021-01" db="EMBL/GenBank/DDBJ databases">
        <authorList>
            <person name="Li R."/>
            <person name="Bekaert M."/>
        </authorList>
    </citation>
    <scope>NUCLEOTIDE SEQUENCE</scope>
    <source>
        <strain evidence="3">Farmed</strain>
    </source>
</reference>
<evidence type="ECO:0000313" key="3">
    <source>
        <dbReference type="EMBL" id="CAE1256774.1"/>
    </source>
</evidence>
<evidence type="ECO:0000256" key="2">
    <source>
        <dbReference type="SAM" id="Phobius"/>
    </source>
</evidence>
<name>A0A812C8Q6_ACAPH</name>
<organism evidence="3 4">
    <name type="scientific">Acanthosepion pharaonis</name>
    <name type="common">Pharaoh cuttlefish</name>
    <name type="synonym">Sepia pharaonis</name>
    <dbReference type="NCBI Taxonomy" id="158019"/>
    <lineage>
        <taxon>Eukaryota</taxon>
        <taxon>Metazoa</taxon>
        <taxon>Spiralia</taxon>
        <taxon>Lophotrochozoa</taxon>
        <taxon>Mollusca</taxon>
        <taxon>Cephalopoda</taxon>
        <taxon>Coleoidea</taxon>
        <taxon>Decapodiformes</taxon>
        <taxon>Sepiida</taxon>
        <taxon>Sepiina</taxon>
        <taxon>Sepiidae</taxon>
        <taxon>Acanthosepion</taxon>
    </lineage>
</organism>
<keyword evidence="2" id="KW-0812">Transmembrane</keyword>
<accession>A0A812C8Q6</accession>